<feature type="transmembrane region" description="Helical" evidence="1">
    <location>
        <begin position="32"/>
        <end position="54"/>
    </location>
</feature>
<protein>
    <submittedName>
        <fullName evidence="2">Uncharacterized protein</fullName>
    </submittedName>
</protein>
<organism evidence="2 3">
    <name type="scientific">Bergeyella zoohelcum</name>
    <dbReference type="NCBI Taxonomy" id="1015"/>
    <lineage>
        <taxon>Bacteria</taxon>
        <taxon>Pseudomonadati</taxon>
        <taxon>Bacteroidota</taxon>
        <taxon>Flavobacteriia</taxon>
        <taxon>Flavobacteriales</taxon>
        <taxon>Weeksellaceae</taxon>
        <taxon>Bergeyella</taxon>
    </lineage>
</organism>
<sequence length="146" mass="17122">MGIVFVYWSKCIFFTHFVQKRYLFYLCPGMKFFLSFILSSIVFLLSFQGTLFLLDYHLNQEKYEALCENKNRPELECHGKCSLKKETEKQPTLQQVLKIDFNFLPPAEVMLRSENFSVSYITITTTFLNPNLCGGYLTSLLRPPIF</sequence>
<dbReference type="AlphaFoldDB" id="A0A380ZVT3"/>
<gene>
    <name evidence="2" type="ORF">NCTC11661_02012</name>
</gene>
<evidence type="ECO:0000313" key="2">
    <source>
        <dbReference type="EMBL" id="SUV52866.1"/>
    </source>
</evidence>
<dbReference type="Proteomes" id="UP000255515">
    <property type="component" value="Unassembled WGS sequence"/>
</dbReference>
<name>A0A380ZVT3_9FLAO</name>
<keyword evidence="1" id="KW-0812">Transmembrane</keyword>
<proteinExistence type="predicted"/>
<keyword evidence="1" id="KW-1133">Transmembrane helix</keyword>
<accession>A0A380ZVT3</accession>
<reference evidence="2 3" key="1">
    <citation type="submission" date="2018-06" db="EMBL/GenBank/DDBJ databases">
        <authorList>
            <consortium name="Pathogen Informatics"/>
            <person name="Doyle S."/>
        </authorList>
    </citation>
    <scope>NUCLEOTIDE SEQUENCE [LARGE SCALE GENOMIC DNA]</scope>
    <source>
        <strain evidence="2 3">NCTC11661</strain>
    </source>
</reference>
<keyword evidence="1" id="KW-0472">Membrane</keyword>
<evidence type="ECO:0000256" key="1">
    <source>
        <dbReference type="SAM" id="Phobius"/>
    </source>
</evidence>
<dbReference type="EMBL" id="UFTJ01000003">
    <property type="protein sequence ID" value="SUV52866.1"/>
    <property type="molecule type" value="Genomic_DNA"/>
</dbReference>
<evidence type="ECO:0000313" key="3">
    <source>
        <dbReference type="Proteomes" id="UP000255515"/>
    </source>
</evidence>